<dbReference type="SUPFAM" id="SSF82199">
    <property type="entry name" value="SET domain"/>
    <property type="match status" value="1"/>
</dbReference>
<dbReference type="Pfam" id="PF00856">
    <property type="entry name" value="SET"/>
    <property type="match status" value="1"/>
</dbReference>
<dbReference type="InterPro" id="IPR001214">
    <property type="entry name" value="SET_dom"/>
</dbReference>
<feature type="domain" description="SET" evidence="1">
    <location>
        <begin position="52"/>
        <end position="213"/>
    </location>
</feature>
<dbReference type="CDD" id="cd20071">
    <property type="entry name" value="SET_SMYD"/>
    <property type="match status" value="1"/>
</dbReference>
<dbReference type="SMART" id="SM00317">
    <property type="entry name" value="SET"/>
    <property type="match status" value="1"/>
</dbReference>
<organism evidence="2 3">
    <name type="scientific">Glarea lozoyensis (strain ATCC 74030 / MF5533)</name>
    <dbReference type="NCBI Taxonomy" id="1104152"/>
    <lineage>
        <taxon>Eukaryota</taxon>
        <taxon>Fungi</taxon>
        <taxon>Dikarya</taxon>
        <taxon>Ascomycota</taxon>
        <taxon>Pezizomycotina</taxon>
        <taxon>Leotiomycetes</taxon>
        <taxon>Helotiales</taxon>
        <taxon>Helotiaceae</taxon>
        <taxon>Glarea</taxon>
    </lineage>
</organism>
<evidence type="ECO:0000313" key="2">
    <source>
        <dbReference type="EMBL" id="EHL00467.1"/>
    </source>
</evidence>
<dbReference type="InterPro" id="IPR050869">
    <property type="entry name" value="H3K4_H4K5_MeTrfase"/>
</dbReference>
<dbReference type="AlphaFoldDB" id="H0ELT0"/>
<sequence>MPLNSFQEEFLHALRDGYEQEMAEASDTARCKFLVHNLLKPQHVPARVEAKVPLLVKASSAKPHGYGIFIKEPVKAGELVFKVKKPMLNIEVKRLPTERKAKLADRNLCQISQACAVLLCSMKISKMEYEEVRDIFYMTFQNQRNLTVPLIKGHSYLPLGDAVHIAGVTFEPFTSTIAHSCNPNCWIIFEGHELCLRALRDITAFEELTVTYVPEFWDQLGQQSILRNRFNIECQYMESEGLGWDVPATLFLHQSATLQYLFSGNTSECLKRSMKARGKISHRTGLTRH</sequence>
<comment type="caution">
    <text evidence="2">The sequence shown here is derived from an EMBL/GenBank/DDBJ whole genome shotgun (WGS) entry which is preliminary data.</text>
</comment>
<reference evidence="2 3" key="1">
    <citation type="journal article" date="2012" name="Eukaryot. Cell">
        <title>Genome sequence of the fungus Glarea lozoyensis: the first genome sequence of a species from the Helotiaceae family.</title>
        <authorList>
            <person name="Youssar L."/>
            <person name="Gruening B.A."/>
            <person name="Erxleben A."/>
            <person name="Guenther S."/>
            <person name="Huettel W."/>
        </authorList>
    </citation>
    <scope>NUCLEOTIDE SEQUENCE [LARGE SCALE GENOMIC DNA]</scope>
    <source>
        <strain evidence="3">ATCC 74030 / MF5533</strain>
    </source>
</reference>
<gene>
    <name evidence="2" type="ORF">M7I_3550</name>
</gene>
<dbReference type="EMBL" id="AGUE01000080">
    <property type="protein sequence ID" value="EHL00467.1"/>
    <property type="molecule type" value="Genomic_DNA"/>
</dbReference>
<dbReference type="HOGENOM" id="CLU_054235_0_0_1"/>
<name>H0ELT0_GLAL7</name>
<dbReference type="OrthoDB" id="3562585at2759"/>
<accession>H0ELT0</accession>
<dbReference type="Gene3D" id="2.170.270.10">
    <property type="entry name" value="SET domain"/>
    <property type="match status" value="1"/>
</dbReference>
<dbReference type="Proteomes" id="UP000005446">
    <property type="component" value="Unassembled WGS sequence"/>
</dbReference>
<proteinExistence type="predicted"/>
<protein>
    <submittedName>
        <fullName evidence="2">Putative SET and MYND domain-containing protein 3</fullName>
    </submittedName>
</protein>
<evidence type="ECO:0000313" key="3">
    <source>
        <dbReference type="Proteomes" id="UP000005446"/>
    </source>
</evidence>
<keyword evidence="3" id="KW-1185">Reference proteome</keyword>
<dbReference type="InterPro" id="IPR046341">
    <property type="entry name" value="SET_dom_sf"/>
</dbReference>
<dbReference type="PANTHER" id="PTHR12197">
    <property type="entry name" value="HISTONE-LYSINE N-METHYLTRANSFERASE SMYD"/>
    <property type="match status" value="1"/>
</dbReference>
<evidence type="ECO:0000259" key="1">
    <source>
        <dbReference type="PROSITE" id="PS50280"/>
    </source>
</evidence>
<dbReference type="PROSITE" id="PS50280">
    <property type="entry name" value="SET"/>
    <property type="match status" value="1"/>
</dbReference>
<dbReference type="InParanoid" id="H0ELT0"/>